<evidence type="ECO:0000313" key="9">
    <source>
        <dbReference type="Proteomes" id="UP000077412"/>
    </source>
</evidence>
<proteinExistence type="inferred from homology"/>
<keyword evidence="5 7" id="KW-0472">Membrane</keyword>
<reference evidence="8 9" key="1">
    <citation type="submission" date="2016-08" db="EMBL/GenBank/DDBJ databases">
        <title>Complete genome sequence of Fictibacillus arsenicus G25-54, a strain with toxicity to nematodes and a potential arsenic-resistance activity.</title>
        <authorList>
            <person name="Zheng Z."/>
        </authorList>
    </citation>
    <scope>NUCLEOTIDE SEQUENCE [LARGE SCALE GENOMIC DNA]</scope>
    <source>
        <strain evidence="8 9">G25-54</strain>
    </source>
</reference>
<dbReference type="STRING" id="255247.ABE41_003890"/>
<dbReference type="GO" id="GO:0016020">
    <property type="term" value="C:membrane"/>
    <property type="evidence" value="ECO:0007669"/>
    <property type="project" value="UniProtKB-SubCell"/>
</dbReference>
<accession>A0A1B1Z146</accession>
<dbReference type="EMBL" id="CP016761">
    <property type="protein sequence ID" value="ANX11135.1"/>
    <property type="molecule type" value="Genomic_DNA"/>
</dbReference>
<dbReference type="PRINTS" id="PR00176">
    <property type="entry name" value="NANEUSMPORT"/>
</dbReference>
<feature type="transmembrane region" description="Helical" evidence="7">
    <location>
        <begin position="212"/>
        <end position="238"/>
    </location>
</feature>
<dbReference type="RefSeq" id="WP_066286695.1">
    <property type="nucleotide sequence ID" value="NZ_CP016761.1"/>
</dbReference>
<dbReference type="SUPFAM" id="SSF161070">
    <property type="entry name" value="SNF-like"/>
    <property type="match status" value="1"/>
</dbReference>
<evidence type="ECO:0000256" key="4">
    <source>
        <dbReference type="ARBA" id="ARBA00022989"/>
    </source>
</evidence>
<dbReference type="OrthoDB" id="9762833at2"/>
<feature type="transmembrane region" description="Helical" evidence="7">
    <location>
        <begin position="338"/>
        <end position="361"/>
    </location>
</feature>
<gene>
    <name evidence="8" type="ORF">ABE41_003890</name>
</gene>
<evidence type="ECO:0000256" key="6">
    <source>
        <dbReference type="RuleBase" id="RU003732"/>
    </source>
</evidence>
<feature type="transmembrane region" description="Helical" evidence="7">
    <location>
        <begin position="42"/>
        <end position="64"/>
    </location>
</feature>
<evidence type="ECO:0000256" key="3">
    <source>
        <dbReference type="ARBA" id="ARBA00022692"/>
    </source>
</evidence>
<dbReference type="Pfam" id="PF00209">
    <property type="entry name" value="SNF"/>
    <property type="match status" value="2"/>
</dbReference>
<keyword evidence="2 6" id="KW-0813">Transport</keyword>
<feature type="transmembrane region" description="Helical" evidence="7">
    <location>
        <begin position="93"/>
        <end position="115"/>
    </location>
</feature>
<comment type="similarity">
    <text evidence="6">Belongs to the sodium:neurotransmitter symporter (SNF) (TC 2.A.22) family.</text>
</comment>
<dbReference type="PROSITE" id="PS50267">
    <property type="entry name" value="NA_NEUROTRAN_SYMP_3"/>
    <property type="match status" value="1"/>
</dbReference>
<evidence type="ECO:0000313" key="8">
    <source>
        <dbReference type="EMBL" id="ANX11135.1"/>
    </source>
</evidence>
<dbReference type="Proteomes" id="UP000077412">
    <property type="component" value="Chromosome"/>
</dbReference>
<feature type="transmembrane region" description="Helical" evidence="7">
    <location>
        <begin position="169"/>
        <end position="188"/>
    </location>
</feature>
<dbReference type="PANTHER" id="PTHR42948">
    <property type="entry name" value="TRANSPORTER"/>
    <property type="match status" value="1"/>
</dbReference>
<evidence type="ECO:0000256" key="1">
    <source>
        <dbReference type="ARBA" id="ARBA00004141"/>
    </source>
</evidence>
<feature type="transmembrane region" description="Helical" evidence="7">
    <location>
        <begin position="418"/>
        <end position="444"/>
    </location>
</feature>
<keyword evidence="4 7" id="KW-1133">Transmembrane helix</keyword>
<evidence type="ECO:0000256" key="2">
    <source>
        <dbReference type="ARBA" id="ARBA00022448"/>
    </source>
</evidence>
<feature type="transmembrane region" description="Helical" evidence="7">
    <location>
        <begin position="381"/>
        <end position="398"/>
    </location>
</feature>
<feature type="transmembrane region" description="Helical" evidence="7">
    <location>
        <begin position="294"/>
        <end position="317"/>
    </location>
</feature>
<keyword evidence="9" id="KW-1185">Reference proteome</keyword>
<evidence type="ECO:0000256" key="7">
    <source>
        <dbReference type="SAM" id="Phobius"/>
    </source>
</evidence>
<keyword evidence="6" id="KW-0769">Symport</keyword>
<name>A0A1B1Z146_9BACL</name>
<dbReference type="InterPro" id="IPR037272">
    <property type="entry name" value="SNS_sf"/>
</dbReference>
<dbReference type="CDD" id="cd10336">
    <property type="entry name" value="SLC6sbd_Tyt1-Like"/>
    <property type="match status" value="1"/>
</dbReference>
<dbReference type="AlphaFoldDB" id="A0A1B1Z146"/>
<evidence type="ECO:0000256" key="5">
    <source>
        <dbReference type="ARBA" id="ARBA00023136"/>
    </source>
</evidence>
<dbReference type="NCBIfam" id="NF037979">
    <property type="entry name" value="Na_transp"/>
    <property type="match status" value="1"/>
</dbReference>
<dbReference type="InterPro" id="IPR047218">
    <property type="entry name" value="YocR/YhdH-like"/>
</dbReference>
<organism evidence="8 9">
    <name type="scientific">Fictibacillus arsenicus</name>
    <dbReference type="NCBI Taxonomy" id="255247"/>
    <lineage>
        <taxon>Bacteria</taxon>
        <taxon>Bacillati</taxon>
        <taxon>Bacillota</taxon>
        <taxon>Bacilli</taxon>
        <taxon>Bacillales</taxon>
        <taxon>Fictibacillaceae</taxon>
        <taxon>Fictibacillus</taxon>
    </lineage>
</organism>
<dbReference type="KEGG" id="far:ABE41_003890"/>
<feature type="transmembrane region" description="Helical" evidence="7">
    <location>
        <begin position="250"/>
        <end position="274"/>
    </location>
</feature>
<dbReference type="PROSITE" id="PS00610">
    <property type="entry name" value="NA_NEUROTRAN_SYMP_1"/>
    <property type="match status" value="1"/>
</dbReference>
<feature type="transmembrane region" description="Helical" evidence="7">
    <location>
        <begin position="135"/>
        <end position="157"/>
    </location>
</feature>
<keyword evidence="3 6" id="KW-0812">Transmembrane</keyword>
<dbReference type="GO" id="GO:0015293">
    <property type="term" value="F:symporter activity"/>
    <property type="evidence" value="ECO:0007669"/>
    <property type="project" value="UniProtKB-KW"/>
</dbReference>
<sequence length="449" mass="48851">MNQQDQWTSKLAFILAAAGSAIGLGAIWKFPYVVGTSGGGAFFLIFLLFTFLVGFPLLMAEFVIGRGAQKEAVSAYRTLAPGSAWPWLGRMGVATAFILLSFYSVIGGWIVLYLGKSFSGDFFKNDFGAMFGESISSPWPVLISQFIFMIITIYVVSRGIKNGIEKANQIMMPALFVLFVVLIVRSLTLDNAMEGVKFFLLPDFSEIGGDDILFALGQSFFSLSVGISVMVTYSSYLGKNESLTKSATTIVLLNVLISLLAGLAIFPGVFSLGLEPAEGPGLLFVVLPAVFDQIVFGQFFFIIFLALFLFATLTSAFSMLEIIVASITKGTLTNRAKWSWIIGLLIFAAGIPSALSMGVLSDVTLFGKTIFDLLDYLVSNILLPLGALFIALFVGYRYPKDLLLQEFKAGSSVTVKGFALWLMLVRYIVPVIIFIVFLNTLGVFKMITG</sequence>
<dbReference type="PANTHER" id="PTHR42948:SF1">
    <property type="entry name" value="TRANSPORTER"/>
    <property type="match status" value="1"/>
</dbReference>
<protein>
    <recommendedName>
        <fullName evidence="6">Transporter</fullName>
    </recommendedName>
</protein>
<comment type="subcellular location">
    <subcellularLocation>
        <location evidence="1">Membrane</location>
        <topology evidence="1">Multi-pass membrane protein</topology>
    </subcellularLocation>
</comment>
<dbReference type="InterPro" id="IPR000175">
    <property type="entry name" value="Na/ntran_symport"/>
</dbReference>
<feature type="transmembrane region" description="Helical" evidence="7">
    <location>
        <begin position="12"/>
        <end position="30"/>
    </location>
</feature>